<comment type="caution">
    <text evidence="1">The sequence shown here is derived from an EMBL/GenBank/DDBJ whole genome shotgun (WGS) entry which is preliminary data.</text>
</comment>
<evidence type="ECO:0000313" key="2">
    <source>
        <dbReference type="Proteomes" id="UP000077521"/>
    </source>
</evidence>
<dbReference type="Pfam" id="PF11274">
    <property type="entry name" value="DUF3074"/>
    <property type="match status" value="1"/>
</dbReference>
<evidence type="ECO:0000313" key="1">
    <source>
        <dbReference type="EMBL" id="KAE8260187.1"/>
    </source>
</evidence>
<dbReference type="EMBL" id="LWDF02000016">
    <property type="protein sequence ID" value="KAE8260187.1"/>
    <property type="molecule type" value="Genomic_DNA"/>
</dbReference>
<keyword evidence="2" id="KW-1185">Reference proteome</keyword>
<dbReference type="PANTHER" id="PTHR40370:SF1">
    <property type="entry name" value="DUF3074 DOMAIN-CONTAINING PROTEIN"/>
    <property type="match status" value="1"/>
</dbReference>
<dbReference type="PANTHER" id="PTHR40370">
    <property type="entry name" value="EXPRESSED PROTEIN"/>
    <property type="match status" value="1"/>
</dbReference>
<gene>
    <name evidence="1" type="ORF">A4X13_0g491</name>
</gene>
<proteinExistence type="predicted"/>
<dbReference type="InterPro" id="IPR023393">
    <property type="entry name" value="START-like_dom_sf"/>
</dbReference>
<sequence>MSSTTPLFSIEPLAPSKYLPGVEGTEDPISKISAQLIEEAFDIIASTDAWSKGKVIYAKNGPADGGPVQTRNKKSGMSGRAGKCSWHMRQSVHPITGSGLSYDDFRNGLLIDHASNEMMYIPSLVSTKDIQILQGGLASVILNEYQLPIVTADRDFLELLITVDLPPHAAPFSPAHRALILESQQQKPLQIDPSPPSSATEAGGLRSFLIVQVPVFHPDAPEKKGYVRGAYASVEAVYEASGPTGTETVWKMASQSDARGSIPNFLSESSLPGKISEDVPEFIHWAKTRKQA</sequence>
<organism evidence="1 2">
    <name type="scientific">Tilletia indica</name>
    <dbReference type="NCBI Taxonomy" id="43049"/>
    <lineage>
        <taxon>Eukaryota</taxon>
        <taxon>Fungi</taxon>
        <taxon>Dikarya</taxon>
        <taxon>Basidiomycota</taxon>
        <taxon>Ustilaginomycotina</taxon>
        <taxon>Exobasidiomycetes</taxon>
        <taxon>Tilletiales</taxon>
        <taxon>Tilletiaceae</taxon>
        <taxon>Tilletia</taxon>
    </lineage>
</organism>
<reference evidence="1" key="2">
    <citation type="journal article" date="2019" name="IMA Fungus">
        <title>Genome sequencing and comparison of five Tilletia species to identify candidate genes for the detection of regulated species infecting wheat.</title>
        <authorList>
            <person name="Nguyen H.D.T."/>
            <person name="Sultana T."/>
            <person name="Kesanakurti P."/>
            <person name="Hambleton S."/>
        </authorList>
    </citation>
    <scope>NUCLEOTIDE SEQUENCE</scope>
    <source>
        <strain evidence="1">DAOMC 236416</strain>
    </source>
</reference>
<accession>A0A177TT26</accession>
<dbReference type="SUPFAM" id="SSF55961">
    <property type="entry name" value="Bet v1-like"/>
    <property type="match status" value="1"/>
</dbReference>
<dbReference type="Gene3D" id="3.30.530.20">
    <property type="match status" value="1"/>
</dbReference>
<dbReference type="AlphaFoldDB" id="A0A177TT26"/>
<protein>
    <submittedName>
        <fullName evidence="1">Uncharacterized protein</fullName>
    </submittedName>
</protein>
<reference evidence="1" key="1">
    <citation type="submission" date="2016-04" db="EMBL/GenBank/DDBJ databases">
        <authorList>
            <person name="Nguyen H.D."/>
            <person name="Samba Siva P."/>
            <person name="Cullis J."/>
            <person name="Levesque C.A."/>
            <person name="Hambleton S."/>
        </authorList>
    </citation>
    <scope>NUCLEOTIDE SEQUENCE</scope>
    <source>
        <strain evidence="1">DAOMC 236416</strain>
    </source>
</reference>
<name>A0A177TT26_9BASI</name>
<dbReference type="Proteomes" id="UP000077521">
    <property type="component" value="Unassembled WGS sequence"/>
</dbReference>
<dbReference type="InterPro" id="IPR024500">
    <property type="entry name" value="DUF3074"/>
</dbReference>